<evidence type="ECO:0000313" key="1">
    <source>
        <dbReference type="EMBL" id="CAL2106815.1"/>
    </source>
</evidence>
<dbReference type="RefSeq" id="WP_348738547.1">
    <property type="nucleotide sequence ID" value="NZ_CAXJRC010000022.1"/>
</dbReference>
<keyword evidence="2" id="KW-1185">Reference proteome</keyword>
<accession>A0ABP1FE17</accession>
<reference evidence="1 2" key="1">
    <citation type="submission" date="2024-05" db="EMBL/GenBank/DDBJ databases">
        <authorList>
            <person name="Duchaud E."/>
        </authorList>
    </citation>
    <scope>NUCLEOTIDE SEQUENCE [LARGE SCALE GENOMIC DNA]</scope>
    <source>
        <strain evidence="1">Ena-SAMPLE-TAB-13-05-2024-13:56:06:370-140305</strain>
    </source>
</reference>
<proteinExistence type="predicted"/>
<protein>
    <submittedName>
        <fullName evidence="1">Uncharacterized protein</fullName>
    </submittedName>
</protein>
<gene>
    <name evidence="1" type="ORF">T190115A13A_20095</name>
</gene>
<comment type="caution">
    <text evidence="1">The sequence shown here is derived from an EMBL/GenBank/DDBJ whole genome shotgun (WGS) entry which is preliminary data.</text>
</comment>
<organism evidence="1 2">
    <name type="scientific">Tenacibaculum vairaonense</name>
    <dbReference type="NCBI Taxonomy" id="3137860"/>
    <lineage>
        <taxon>Bacteria</taxon>
        <taxon>Pseudomonadati</taxon>
        <taxon>Bacteroidota</taxon>
        <taxon>Flavobacteriia</taxon>
        <taxon>Flavobacteriales</taxon>
        <taxon>Flavobacteriaceae</taxon>
        <taxon>Tenacibaculum</taxon>
    </lineage>
</organism>
<name>A0ABP1FE17_9FLAO</name>
<dbReference type="EMBL" id="CAXJRC010000022">
    <property type="protein sequence ID" value="CAL2106815.1"/>
    <property type="molecule type" value="Genomic_DNA"/>
</dbReference>
<dbReference type="Proteomes" id="UP001497602">
    <property type="component" value="Unassembled WGS sequence"/>
</dbReference>
<sequence length="120" mass="14117">MTPTYENSLDLLTGVSKEPLYQALIHQLNKDFYLAGIDVTLENNQSPQQLKETIEEIVSQLITNDFNSFLNLLYRIDIPENKVLNYESFSIEVYTKKVAFVILKRIWKKVWLKNNYSKLK</sequence>
<evidence type="ECO:0000313" key="2">
    <source>
        <dbReference type="Proteomes" id="UP001497602"/>
    </source>
</evidence>